<keyword evidence="16" id="KW-0449">Lipoprotein</keyword>
<comment type="caution">
    <text evidence="17">Lacks conserved residue(s) required for the propagation of feature annotation.</text>
</comment>
<dbReference type="STRING" id="278944.A0A4Z1IHK6"/>
<evidence type="ECO:0000259" key="21">
    <source>
        <dbReference type="PROSITE" id="PS52012"/>
    </source>
</evidence>
<evidence type="ECO:0000256" key="12">
    <source>
        <dbReference type="ARBA" id="ARBA00022771"/>
    </source>
</evidence>
<dbReference type="InterPro" id="IPR008427">
    <property type="entry name" value="Extracellular_membr_CFEM_dom"/>
</dbReference>
<dbReference type="GO" id="GO:0008270">
    <property type="term" value="F:zinc ion binding"/>
    <property type="evidence" value="ECO:0007669"/>
    <property type="project" value="UniProtKB-KW"/>
</dbReference>
<name>A0A4Z1IHK6_9HELO</name>
<feature type="compositionally biased region" description="Low complexity" evidence="19">
    <location>
        <begin position="1263"/>
        <end position="1387"/>
    </location>
</feature>
<evidence type="ECO:0000256" key="15">
    <source>
        <dbReference type="ARBA" id="ARBA00023157"/>
    </source>
</evidence>
<feature type="domain" description="CFEM" evidence="21">
    <location>
        <begin position="860"/>
        <end position="977"/>
    </location>
</feature>
<evidence type="ECO:0000256" key="6">
    <source>
        <dbReference type="ARBA" id="ARBA00022525"/>
    </source>
</evidence>
<evidence type="ECO:0000256" key="4">
    <source>
        <dbReference type="ARBA" id="ARBA00010031"/>
    </source>
</evidence>
<feature type="compositionally biased region" description="Polar residues" evidence="19">
    <location>
        <begin position="1068"/>
        <end position="1150"/>
    </location>
</feature>
<feature type="region of interest" description="Disordered" evidence="19">
    <location>
        <begin position="112"/>
        <end position="182"/>
    </location>
</feature>
<dbReference type="PROSITE" id="PS52012">
    <property type="entry name" value="CFEM"/>
    <property type="match status" value="2"/>
</dbReference>
<keyword evidence="9 17" id="KW-0479">Metal-binding</keyword>
<dbReference type="CDD" id="cd22584">
    <property type="entry name" value="Rcat_RBR_unk"/>
    <property type="match status" value="1"/>
</dbReference>
<evidence type="ECO:0000256" key="17">
    <source>
        <dbReference type="PROSITE-ProRule" id="PRU01356"/>
    </source>
</evidence>
<feature type="compositionally biased region" description="Polar residues" evidence="19">
    <location>
        <begin position="1236"/>
        <end position="1247"/>
    </location>
</feature>
<evidence type="ECO:0000256" key="9">
    <source>
        <dbReference type="ARBA" id="ARBA00022723"/>
    </source>
</evidence>
<dbReference type="Proteomes" id="UP000297452">
    <property type="component" value="Unassembled WGS sequence"/>
</dbReference>
<evidence type="ECO:0000313" key="23">
    <source>
        <dbReference type="Proteomes" id="UP000297452"/>
    </source>
</evidence>
<feature type="compositionally biased region" description="Polar residues" evidence="19">
    <location>
        <begin position="162"/>
        <end position="182"/>
    </location>
</feature>
<accession>A0A4Z1IHK6</accession>
<proteinExistence type="inferred from homology"/>
<dbReference type="GO" id="GO:0016567">
    <property type="term" value="P:protein ubiquitination"/>
    <property type="evidence" value="ECO:0007669"/>
    <property type="project" value="InterPro"/>
</dbReference>
<feature type="compositionally biased region" description="Low complexity" evidence="19">
    <location>
        <begin position="993"/>
        <end position="1034"/>
    </location>
</feature>
<keyword evidence="7" id="KW-0336">GPI-anchor</keyword>
<evidence type="ECO:0000256" key="11">
    <source>
        <dbReference type="ARBA" id="ARBA00022737"/>
    </source>
</evidence>
<dbReference type="SUPFAM" id="SSF57850">
    <property type="entry name" value="RING/U-box"/>
    <property type="match status" value="1"/>
</dbReference>
<evidence type="ECO:0000256" key="7">
    <source>
        <dbReference type="ARBA" id="ARBA00022622"/>
    </source>
</evidence>
<evidence type="ECO:0000256" key="5">
    <source>
        <dbReference type="ARBA" id="ARBA00012251"/>
    </source>
</evidence>
<feature type="compositionally biased region" description="Low complexity" evidence="19">
    <location>
        <begin position="1410"/>
        <end position="1435"/>
    </location>
</feature>
<evidence type="ECO:0000313" key="22">
    <source>
        <dbReference type="EMBL" id="TGO56147.1"/>
    </source>
</evidence>
<evidence type="ECO:0000259" key="20">
    <source>
        <dbReference type="PROSITE" id="PS51873"/>
    </source>
</evidence>
<evidence type="ECO:0000256" key="13">
    <source>
        <dbReference type="ARBA" id="ARBA00022786"/>
    </source>
</evidence>
<dbReference type="InterPro" id="IPR044066">
    <property type="entry name" value="TRIAD_supradom"/>
</dbReference>
<evidence type="ECO:0000256" key="1">
    <source>
        <dbReference type="ARBA" id="ARBA00001798"/>
    </source>
</evidence>
<dbReference type="OrthoDB" id="9977870at2759"/>
<comment type="similarity">
    <text evidence="4">Belongs to the RBT5 family.</text>
</comment>
<dbReference type="GO" id="GO:0005576">
    <property type="term" value="C:extracellular region"/>
    <property type="evidence" value="ECO:0007669"/>
    <property type="project" value="UniProtKB-SubCell"/>
</dbReference>
<feature type="compositionally biased region" description="Low complexity" evidence="19">
    <location>
        <begin position="1151"/>
        <end position="1170"/>
    </location>
</feature>
<evidence type="ECO:0000256" key="2">
    <source>
        <dbReference type="ARBA" id="ARBA00004589"/>
    </source>
</evidence>
<keyword evidence="10" id="KW-0732">Signal</keyword>
<dbReference type="Gene3D" id="1.20.120.1750">
    <property type="match status" value="1"/>
</dbReference>
<keyword evidence="15 17" id="KW-1015">Disulfide bond</keyword>
<keyword evidence="17" id="KW-0408">Iron</keyword>
<dbReference type="EMBL" id="PQXJ01000229">
    <property type="protein sequence ID" value="TGO56147.1"/>
    <property type="molecule type" value="Genomic_DNA"/>
</dbReference>
<feature type="binding site" description="axial binding residue" evidence="17">
    <location>
        <position position="762"/>
    </location>
    <ligand>
        <name>heme</name>
        <dbReference type="ChEBI" id="CHEBI:30413"/>
    </ligand>
    <ligandPart>
        <name>Fe</name>
        <dbReference type="ChEBI" id="CHEBI:18248"/>
    </ligandPart>
</feature>
<reference evidence="22 23" key="1">
    <citation type="submission" date="2017-12" db="EMBL/GenBank/DDBJ databases">
        <title>Comparative genomics of Botrytis spp.</title>
        <authorList>
            <person name="Valero-Jimenez C.A."/>
            <person name="Tapia P."/>
            <person name="Veloso J."/>
            <person name="Silva-Moreno E."/>
            <person name="Staats M."/>
            <person name="Valdes J.H."/>
            <person name="Van Kan J.A.L."/>
        </authorList>
    </citation>
    <scope>NUCLEOTIDE SEQUENCE [LARGE SCALE GENOMIC DNA]</scope>
    <source>
        <strain evidence="22 23">MUCL2120</strain>
    </source>
</reference>
<dbReference type="EC" id="2.3.2.31" evidence="5"/>
<keyword evidence="18" id="KW-0175">Coiled coil</keyword>
<evidence type="ECO:0000256" key="8">
    <source>
        <dbReference type="ARBA" id="ARBA00022679"/>
    </source>
</evidence>
<evidence type="ECO:0000256" key="14">
    <source>
        <dbReference type="ARBA" id="ARBA00022833"/>
    </source>
</evidence>
<dbReference type="Pfam" id="PF01485">
    <property type="entry name" value="IBR"/>
    <property type="match status" value="1"/>
</dbReference>
<feature type="compositionally biased region" description="Gly residues" evidence="19">
    <location>
        <begin position="1250"/>
        <end position="1262"/>
    </location>
</feature>
<keyword evidence="8" id="KW-0808">Transferase</keyword>
<keyword evidence="6" id="KW-0964">Secreted</keyword>
<feature type="compositionally biased region" description="Polar residues" evidence="19">
    <location>
        <begin position="968"/>
        <end position="984"/>
    </location>
</feature>
<feature type="region of interest" description="Disordered" evidence="19">
    <location>
        <begin position="1492"/>
        <end position="1511"/>
    </location>
</feature>
<evidence type="ECO:0000256" key="18">
    <source>
        <dbReference type="SAM" id="Coils"/>
    </source>
</evidence>
<dbReference type="InterPro" id="IPR002867">
    <property type="entry name" value="IBR_dom"/>
</dbReference>
<feature type="region of interest" description="Disordered" evidence="19">
    <location>
        <begin position="835"/>
        <end position="874"/>
    </location>
</feature>
<keyword evidence="13" id="KW-0833">Ubl conjugation pathway</keyword>
<dbReference type="InterPro" id="IPR031127">
    <property type="entry name" value="E3_UB_ligase_RBR"/>
</dbReference>
<feature type="compositionally biased region" description="Low complexity" evidence="19">
    <location>
        <begin position="1492"/>
        <end position="1507"/>
    </location>
</feature>
<gene>
    <name evidence="22" type="ORF">BOTNAR_0229g00130</name>
</gene>
<feature type="coiled-coil region" evidence="18">
    <location>
        <begin position="432"/>
        <end position="464"/>
    </location>
</feature>
<keyword evidence="12" id="KW-0863">Zinc-finger</keyword>
<dbReference type="GO" id="GO:0061630">
    <property type="term" value="F:ubiquitin protein ligase activity"/>
    <property type="evidence" value="ECO:0007669"/>
    <property type="project" value="UniProtKB-EC"/>
</dbReference>
<keyword evidence="7" id="KW-0472">Membrane</keyword>
<evidence type="ECO:0000256" key="16">
    <source>
        <dbReference type="ARBA" id="ARBA00023288"/>
    </source>
</evidence>
<dbReference type="PANTHER" id="PTHR11685">
    <property type="entry name" value="RBR FAMILY RING FINGER AND IBR DOMAIN-CONTAINING"/>
    <property type="match status" value="1"/>
</dbReference>
<evidence type="ECO:0000256" key="19">
    <source>
        <dbReference type="SAM" id="MobiDB-lite"/>
    </source>
</evidence>
<comment type="catalytic activity">
    <reaction evidence="1">
        <text>[E2 ubiquitin-conjugating enzyme]-S-ubiquitinyl-L-cysteine + [acceptor protein]-L-lysine = [E2 ubiquitin-conjugating enzyme]-L-cysteine + [acceptor protein]-N(6)-ubiquitinyl-L-lysine.</text>
        <dbReference type="EC" id="2.3.2.31"/>
    </reaction>
</comment>
<feature type="region of interest" description="Disordered" evidence="19">
    <location>
        <begin position="952"/>
        <end position="1435"/>
    </location>
</feature>
<dbReference type="Pfam" id="PF05730">
    <property type="entry name" value="CFEM"/>
    <property type="match status" value="2"/>
</dbReference>
<dbReference type="PROSITE" id="PS51873">
    <property type="entry name" value="TRIAD"/>
    <property type="match status" value="1"/>
</dbReference>
<keyword evidence="23" id="KW-1185">Reference proteome</keyword>
<keyword evidence="7" id="KW-0325">Glycoprotein</keyword>
<keyword evidence="17" id="KW-0349">Heme</keyword>
<feature type="domain" description="CFEM" evidence="21">
    <location>
        <begin position="715"/>
        <end position="830"/>
    </location>
</feature>
<protein>
    <recommendedName>
        <fullName evidence="5">RBR-type E3 ubiquitin transferase</fullName>
        <ecNumber evidence="5">2.3.2.31</ecNumber>
    </recommendedName>
</protein>
<keyword evidence="14" id="KW-0862">Zinc</keyword>
<keyword evidence="11" id="KW-0677">Repeat</keyword>
<organism evidence="22 23">
    <name type="scientific">Botryotinia narcissicola</name>
    <dbReference type="NCBI Taxonomy" id="278944"/>
    <lineage>
        <taxon>Eukaryota</taxon>
        <taxon>Fungi</taxon>
        <taxon>Dikarya</taxon>
        <taxon>Ascomycota</taxon>
        <taxon>Pezizomycotina</taxon>
        <taxon>Leotiomycetes</taxon>
        <taxon>Helotiales</taxon>
        <taxon>Sclerotiniaceae</taxon>
        <taxon>Botryotinia</taxon>
    </lineage>
</organism>
<dbReference type="CDD" id="cd20335">
    <property type="entry name" value="BRcat_RBR"/>
    <property type="match status" value="1"/>
</dbReference>
<feature type="disulfide bond" evidence="17">
    <location>
        <begin position="901"/>
        <end position="908"/>
    </location>
</feature>
<dbReference type="SMART" id="SM00647">
    <property type="entry name" value="IBR"/>
    <property type="match status" value="1"/>
</dbReference>
<dbReference type="SMART" id="SM00747">
    <property type="entry name" value="CFEM"/>
    <property type="match status" value="2"/>
</dbReference>
<feature type="compositionally biased region" description="Low complexity" evidence="19">
    <location>
        <begin position="952"/>
        <end position="966"/>
    </location>
</feature>
<feature type="compositionally biased region" description="Low complexity" evidence="19">
    <location>
        <begin position="1192"/>
        <end position="1235"/>
    </location>
</feature>
<dbReference type="GO" id="GO:0098552">
    <property type="term" value="C:side of membrane"/>
    <property type="evidence" value="ECO:0007669"/>
    <property type="project" value="UniProtKB-KW"/>
</dbReference>
<evidence type="ECO:0000256" key="10">
    <source>
        <dbReference type="ARBA" id="ARBA00022729"/>
    </source>
</evidence>
<evidence type="ECO:0000256" key="3">
    <source>
        <dbReference type="ARBA" id="ARBA00004613"/>
    </source>
</evidence>
<comment type="caution">
    <text evidence="22">The sequence shown here is derived from an EMBL/GenBank/DDBJ whole genome shotgun (WGS) entry which is preliminary data.</text>
</comment>
<comment type="subcellular location">
    <subcellularLocation>
        <location evidence="2">Membrane</location>
        <topology evidence="2">Lipid-anchor</topology>
        <topology evidence="2">GPI-anchor</topology>
    </subcellularLocation>
    <subcellularLocation>
        <location evidence="3">Secreted</location>
    </subcellularLocation>
</comment>
<feature type="compositionally biased region" description="Polar residues" evidence="19">
    <location>
        <begin position="115"/>
        <end position="141"/>
    </location>
</feature>
<feature type="domain" description="RING-type" evidence="20">
    <location>
        <begin position="233"/>
        <end position="425"/>
    </location>
</feature>
<sequence>MGTVPMLNLQIVINKVQVSIRELYASNRNPDGILYRMEPRDFYNVSYSKLNEPLTFTSNILLNNINWQKFNPPAEILSGIEAFNGSRWGIPQLSTIITRSIDEAASRKKPGLLETASQSNKMTSISTPIRNSQACSSSNITVAGPSRQKLQTITRDKDISSIEEQQPSRVNSKLSKETNTTSDSGYISAAERYHSGSSSSLPRQGYSKLAPLAKFIKMLKKRKQKGKSVVAEPVGECVSCLDDFPFSDMVNVQCHDYCKDCFERLVITAMKTESMWPVKCCLNDIQHKVIVKNNKSNLAREFKLKVCEREVAAGDRVYCIKPKCERWIPNNWIDKGRKCASCPSCETKVCITCRGSWHANMECRQDKDFQATVSLADERGWKQCYNCRIFIELNKGCRHMKCNCQDEWCYVCSAKWKTCRCTEFELGRLVRILQLRQKIAGLEKQLQETTIRKEEERIRKVAEEERIAIQMVEDFERREAKELGKEAERDFQLEEAVRCHREDKRVAKIASNFIEIREELNVLHHSQKSRLATRSQEEFQMLQERENGFYKLQKRHLSQYDKLDKEYKPEYSNQELQFRDKYDQLREEGIRAVKENTEKLEAFWKDKPNAAFNIRVAKHSYQKKCNAAFRSWESDRNIALQECTKNFESKRLSLGRDQGLEDAEFKQRMRDEWREWARNKVAEVRWFDAVIAEREYMLQTLENEQYTMATVESKRGRALIPASLLNRDDPSPVTVPAPSIPSCAIPCIASAVAAETSCGATDLAYQCDPDNANLIQGVATSCVLQACGIQEALQVLDDASAECSSVLAAGNASAAPSSVAPSAIPSAAPSSAPASISAAPSSVPTTSPIGSSPPSAIPSSAAGSVPSAVPSSAPNASPNTTFVIPACANSCIQNAVGSTSCGLTNITCQCEKSNAEIIQSATVYCIAANCGNDGDYVAIEINRSQVDNCTSLSTPYNSSSSITGSGTANGPTQKSLTGNPSDISTALPPCGAPIPASSAAPTGSSPSPSNPSDPGDPTSSISPGGSSPTDPPNSFGNSPPYYGYPTQSNPIDPPGSPTSGAGDPSGIISRTPTDPGSASSTNVSVDPSDGSGSAPTDPSSPTNGGSFPSGAGSSTPTDPGSASSTNVSADPSGIASSTPIDPGSASSTVLSADPSGGSGSAPTDPSSPTSVGSFPSGGSTPVDPGSASSTNASADPSGTSGSSSTIPGSFPSSSSSIPTDPSGGTDPPGAGAASSTYPSDPSGASSTPPGGNGSGQSYGYGYGTYYSPSIPTPTGNGGDPSDPSGIGGFSVSSSATGAASSSSQSIGVPSTSGGDSSSPSTFGGDPSSPTTSGGDPPSPSTTGGDPSSPSTTNSDPSSPTTSSGLNNPSTFPSGTDSSSFSPSSSNDPSPPPPPPASGGHYGYNPASALSSPSFTSPSIPTIPTSPTEPTSPSFRLSLLPSRYSLLTYIMRVYFNLSPSSPFISSRGLTTNSRTSACIFFISSSGLLSCSGSSSSNSHSHTGTSNHNPQDAKTRYFGDAFARGKDLNGTLLVDSTSEYPYGSLLKLRNGEFIGNDNQARFCAQTASPIPSTYGSVNPDTTQSQTDAFLEGSPVRAYINGTQGLPADCQEVKLVIEWVDGGA</sequence>